<evidence type="ECO:0000313" key="1">
    <source>
        <dbReference type="EMBL" id="AXJ01658.1"/>
    </source>
</evidence>
<dbReference type="OrthoDB" id="6879152at2"/>
<dbReference type="AlphaFoldDB" id="A0A345UMF6"/>
<keyword evidence="2" id="KW-1185">Reference proteome</keyword>
<name>A0A345UMF6_9BACT</name>
<accession>A0A345UMF6</accession>
<protein>
    <recommendedName>
        <fullName evidence="3">ParB-like nuclease domain-containing protein</fullName>
    </recommendedName>
</protein>
<dbReference type="Proteomes" id="UP000254808">
    <property type="component" value="Chromosome"/>
</dbReference>
<dbReference type="EMBL" id="CP027806">
    <property type="protein sequence ID" value="AXJ01658.1"/>
    <property type="molecule type" value="Genomic_DNA"/>
</dbReference>
<proteinExistence type="predicted"/>
<evidence type="ECO:0008006" key="3">
    <source>
        <dbReference type="Google" id="ProtNLM"/>
    </source>
</evidence>
<sequence length="240" mass="27988">MIKNFLFKGKKLLYSFIGYLIFNVNKLWFKSLPRVYSTYININPFDIKLSVEGSTFNQMGGWRLKHFVLYKPIAHINPLREYVLVLEKTFEELYVHDTKPNETAYFHYLLNKKTKNDAALDKIVSLKNKYRVMFEQFGQGKIIVPYKTTSNIDFFSIGIGAQGELYFMTGNHRLAIARALKLEQIPASVAFRHKDWQKIRESIYKALKSGYPLKDELRGYLGHPDIVHMINDHTLNAPAN</sequence>
<dbReference type="RefSeq" id="WP_114984823.1">
    <property type="nucleotide sequence ID" value="NZ_CP027806.1"/>
</dbReference>
<organism evidence="1 2">
    <name type="scientific">Cyclonatronum proteinivorum</name>
    <dbReference type="NCBI Taxonomy" id="1457365"/>
    <lineage>
        <taxon>Bacteria</taxon>
        <taxon>Pseudomonadati</taxon>
        <taxon>Balneolota</taxon>
        <taxon>Balneolia</taxon>
        <taxon>Balneolales</taxon>
        <taxon>Cyclonatronaceae</taxon>
        <taxon>Cyclonatronum</taxon>
    </lineage>
</organism>
<evidence type="ECO:0000313" key="2">
    <source>
        <dbReference type="Proteomes" id="UP000254808"/>
    </source>
</evidence>
<reference evidence="1 2" key="1">
    <citation type="submission" date="2018-03" db="EMBL/GenBank/DDBJ databases">
        <title>Phenotypic and genomic properties of Cyclonatronum proteinivorum gen. nov., sp. nov., a haloalkaliphilic bacteroidete from soda lakes possessing Na+-translocating rhodopsin.</title>
        <authorList>
            <person name="Toshchakov S.V."/>
            <person name="Korzhenkov A."/>
            <person name="Samarov N.I."/>
            <person name="Kublanov I.V."/>
            <person name="Muntyan M.S."/>
            <person name="Sorokin D.Y."/>
        </authorList>
    </citation>
    <scope>NUCLEOTIDE SEQUENCE [LARGE SCALE GENOMIC DNA]</scope>
    <source>
        <strain evidence="1 2">Omega</strain>
    </source>
</reference>
<dbReference type="KEGG" id="cprv:CYPRO_2416"/>
<gene>
    <name evidence="1" type="ORF">CYPRO_2416</name>
</gene>